<protein>
    <recommendedName>
        <fullName evidence="12">Alpha 1,2-mannosyltransferase</fullName>
    </recommendedName>
</protein>
<dbReference type="Pfam" id="PF11051">
    <property type="entry name" value="Mannosyl_trans3"/>
    <property type="match status" value="2"/>
</dbReference>
<sequence>MSTESTKKADSWKAGKTSFTEDGIRMIELEAGSNVIKKLREDWQAFAAAIPPYPGGFEGRGIVICAGGLRYFTCAWINIHVLKKTGCSLPIEVWYTGNEFTPEVIATLTDLGVTCRNANDHSKLPIDGLALKPFAILNTRFKEVLYLDADNICTANPEQLFENETYRQGGTIFWPDIWVTDKNNPIWKIIDASDYDSIEQESGQILINKETCWKELNLCMYFNEQRQYYYTMLLGDKDTFRFAWKALQSPYYMIPKPVAYCGYTNKNDNSFFGLSMAQHDPIGNILFIHRNLLKWDITAPGETIWKEIRQFKADARQKVINGKYINTPNGLGFNVIDVQGEVETLDFRHLLGDLEKECLQILNALRDSPMYGRYLLHTYFCYFKPQYLHNTN</sequence>
<dbReference type="InterPro" id="IPR029044">
    <property type="entry name" value="Nucleotide-diphossugar_trans"/>
</dbReference>
<reference evidence="10 11" key="1">
    <citation type="submission" date="2021-03" db="EMBL/GenBank/DDBJ databases">
        <title>Assistant Professor.</title>
        <authorList>
            <person name="Huq M.A."/>
        </authorList>
    </citation>
    <scope>NUCLEOTIDE SEQUENCE [LARGE SCALE GENOMIC DNA]</scope>
    <source>
        <strain evidence="10 11">MAH-29</strain>
    </source>
</reference>
<accession>A0ABS3YUW8</accession>
<comment type="subcellular location">
    <subcellularLocation>
        <location evidence="9">Endomembrane system</location>
        <topology evidence="9">Single-pass membrane protein</topology>
    </subcellularLocation>
    <subcellularLocation>
        <location evidence="1">Golgi apparatus membrane</location>
    </subcellularLocation>
    <subcellularLocation>
        <location evidence="2">Membrane</location>
        <topology evidence="2">Single-pass type II membrane protein</topology>
    </subcellularLocation>
</comment>
<name>A0ABS3YUW8_9BACT</name>
<evidence type="ECO:0000256" key="4">
    <source>
        <dbReference type="ARBA" id="ARBA00022692"/>
    </source>
</evidence>
<evidence type="ECO:0000256" key="6">
    <source>
        <dbReference type="ARBA" id="ARBA00022989"/>
    </source>
</evidence>
<dbReference type="PANTHER" id="PTHR31646:SF1">
    <property type="entry name" value="ALPHA-1,2-MANNOSYLTRANSFERASE MNN2"/>
    <property type="match status" value="1"/>
</dbReference>
<dbReference type="RefSeq" id="WP_209139607.1">
    <property type="nucleotide sequence ID" value="NZ_JAGHKO010000004.1"/>
</dbReference>
<keyword evidence="4" id="KW-0812">Transmembrane</keyword>
<comment type="caution">
    <text evidence="10">The sequence shown here is derived from an EMBL/GenBank/DDBJ whole genome shotgun (WGS) entry which is preliminary data.</text>
</comment>
<evidence type="ECO:0000256" key="3">
    <source>
        <dbReference type="ARBA" id="ARBA00022679"/>
    </source>
</evidence>
<keyword evidence="11" id="KW-1185">Reference proteome</keyword>
<organism evidence="10 11">
    <name type="scientific">Niastella soli</name>
    <dbReference type="NCBI Taxonomy" id="2821487"/>
    <lineage>
        <taxon>Bacteria</taxon>
        <taxon>Pseudomonadati</taxon>
        <taxon>Bacteroidota</taxon>
        <taxon>Chitinophagia</taxon>
        <taxon>Chitinophagales</taxon>
        <taxon>Chitinophagaceae</taxon>
        <taxon>Niastella</taxon>
    </lineage>
</organism>
<dbReference type="InterPro" id="IPR022751">
    <property type="entry name" value="Alpha_mannosyltransferase"/>
</dbReference>
<dbReference type="Proteomes" id="UP000677244">
    <property type="component" value="Unassembled WGS sequence"/>
</dbReference>
<dbReference type="Gene3D" id="3.90.550.10">
    <property type="entry name" value="Spore Coat Polysaccharide Biosynthesis Protein SpsA, Chain A"/>
    <property type="match status" value="1"/>
</dbReference>
<evidence type="ECO:0000256" key="2">
    <source>
        <dbReference type="ARBA" id="ARBA00004606"/>
    </source>
</evidence>
<dbReference type="EMBL" id="JAGHKO010000004">
    <property type="protein sequence ID" value="MBO9201553.1"/>
    <property type="molecule type" value="Genomic_DNA"/>
</dbReference>
<evidence type="ECO:0000256" key="7">
    <source>
        <dbReference type="ARBA" id="ARBA00023034"/>
    </source>
</evidence>
<evidence type="ECO:0000256" key="8">
    <source>
        <dbReference type="ARBA" id="ARBA00023136"/>
    </source>
</evidence>
<gene>
    <name evidence="10" type="ORF">J7I42_14825</name>
</gene>
<evidence type="ECO:0000256" key="5">
    <source>
        <dbReference type="ARBA" id="ARBA00022968"/>
    </source>
</evidence>
<proteinExistence type="predicted"/>
<keyword evidence="5" id="KW-0735">Signal-anchor</keyword>
<evidence type="ECO:0008006" key="12">
    <source>
        <dbReference type="Google" id="ProtNLM"/>
    </source>
</evidence>
<dbReference type="PANTHER" id="PTHR31646">
    <property type="entry name" value="ALPHA-1,2-MANNOSYLTRANSFERASE MNN2"/>
    <property type="match status" value="1"/>
</dbReference>
<keyword evidence="7" id="KW-0333">Golgi apparatus</keyword>
<keyword evidence="8" id="KW-0472">Membrane</keyword>
<evidence type="ECO:0000313" key="10">
    <source>
        <dbReference type="EMBL" id="MBO9201553.1"/>
    </source>
</evidence>
<keyword evidence="6" id="KW-1133">Transmembrane helix</keyword>
<dbReference type="SUPFAM" id="SSF53448">
    <property type="entry name" value="Nucleotide-diphospho-sugar transferases"/>
    <property type="match status" value="1"/>
</dbReference>
<evidence type="ECO:0000313" key="11">
    <source>
        <dbReference type="Proteomes" id="UP000677244"/>
    </source>
</evidence>
<keyword evidence="3" id="KW-0808">Transferase</keyword>
<evidence type="ECO:0000256" key="9">
    <source>
        <dbReference type="ARBA" id="ARBA00037847"/>
    </source>
</evidence>
<evidence type="ECO:0000256" key="1">
    <source>
        <dbReference type="ARBA" id="ARBA00004394"/>
    </source>
</evidence>